<protein>
    <recommendedName>
        <fullName evidence="3">RUN domain-containing protein</fullName>
    </recommendedName>
</protein>
<dbReference type="Pfam" id="PF02759">
    <property type="entry name" value="RUN"/>
    <property type="match status" value="1"/>
</dbReference>
<feature type="compositionally biased region" description="Polar residues" evidence="2">
    <location>
        <begin position="17"/>
        <end position="33"/>
    </location>
</feature>
<feature type="coiled-coil region" evidence="1">
    <location>
        <begin position="119"/>
        <end position="167"/>
    </location>
</feature>
<reference evidence="4" key="1">
    <citation type="submission" date="2021-01" db="EMBL/GenBank/DDBJ databases">
        <authorList>
            <person name="Corre E."/>
            <person name="Pelletier E."/>
            <person name="Niang G."/>
            <person name="Scheremetjew M."/>
            <person name="Finn R."/>
            <person name="Kale V."/>
            <person name="Holt S."/>
            <person name="Cochrane G."/>
            <person name="Meng A."/>
            <person name="Brown T."/>
            <person name="Cohen L."/>
        </authorList>
    </citation>
    <scope>NUCLEOTIDE SEQUENCE</scope>
    <source>
        <strain evidence="4">WS</strain>
    </source>
</reference>
<feature type="domain" description="RUN" evidence="3">
    <location>
        <begin position="220"/>
        <end position="356"/>
    </location>
</feature>
<evidence type="ECO:0000259" key="3">
    <source>
        <dbReference type="PROSITE" id="PS50826"/>
    </source>
</evidence>
<organism evidence="4">
    <name type="scientific">Percolomonas cosmopolitus</name>
    <dbReference type="NCBI Taxonomy" id="63605"/>
    <lineage>
        <taxon>Eukaryota</taxon>
        <taxon>Discoba</taxon>
        <taxon>Heterolobosea</taxon>
        <taxon>Tetramitia</taxon>
        <taxon>Eutetramitia</taxon>
        <taxon>Percolomonadidae</taxon>
        <taxon>Percolomonas</taxon>
    </lineage>
</organism>
<evidence type="ECO:0000256" key="2">
    <source>
        <dbReference type="SAM" id="MobiDB-lite"/>
    </source>
</evidence>
<name>A0A7S1PII0_9EUKA</name>
<dbReference type="InterPro" id="IPR004012">
    <property type="entry name" value="Run_dom"/>
</dbReference>
<feature type="compositionally biased region" description="Basic and acidic residues" evidence="2">
    <location>
        <begin position="1"/>
        <end position="16"/>
    </location>
</feature>
<dbReference type="SUPFAM" id="SSF140741">
    <property type="entry name" value="RUN domain-like"/>
    <property type="match status" value="1"/>
</dbReference>
<accession>A0A7S1PII0</accession>
<feature type="region of interest" description="Disordered" evidence="2">
    <location>
        <begin position="1"/>
        <end position="33"/>
    </location>
</feature>
<dbReference type="InterPro" id="IPR037213">
    <property type="entry name" value="Run_dom_sf"/>
</dbReference>
<proteinExistence type="predicted"/>
<keyword evidence="1" id="KW-0175">Coiled coil</keyword>
<dbReference type="EMBL" id="HBGD01008422">
    <property type="protein sequence ID" value="CAD9083677.1"/>
    <property type="molecule type" value="Transcribed_RNA"/>
</dbReference>
<evidence type="ECO:0000256" key="1">
    <source>
        <dbReference type="SAM" id="Coils"/>
    </source>
</evidence>
<evidence type="ECO:0000313" key="4">
    <source>
        <dbReference type="EMBL" id="CAD9083677.1"/>
    </source>
</evidence>
<dbReference type="PROSITE" id="PS50826">
    <property type="entry name" value="RUN"/>
    <property type="match status" value="1"/>
</dbReference>
<dbReference type="Gene3D" id="1.20.58.900">
    <property type="match status" value="1"/>
</dbReference>
<sequence length="366" mass="43463">MHRLRKEIQQKRHEFDTNASQANQSQLSFSNQHASQQLQNEQIIENLVQQKVFLNEMVKDLFSNVEQLFEQAEKDQESNLATINELTKSFQHKEDELRLSLEKGRLDEHKSELKFKEEMSLLEKRSKKLHKQNTEYKKDIQLLEKTITRHENEIANQKKELEGLHQKLARIKTYPEVYPKVPRETPNQPLLSRLNDSLKCICSYISSFNHEITLNEQYNPVIMQPAREFIRKLRITLSHATKDPQLQLWSYVLKPLLELQMDHNMDLQEIKSVVRKVEAGTISNAFRDGDKSDTFLLHCLNHQKLYTWISFIYMQPSVLDKYEEVAVMRNPVTRDRLLRLLVEISHLRFNIFNVTDRLNAEKEWRG</sequence>
<dbReference type="AlphaFoldDB" id="A0A7S1PII0"/>
<gene>
    <name evidence="4" type="ORF">PCOS0759_LOCUS6931</name>
</gene>